<dbReference type="InterPro" id="IPR008278">
    <property type="entry name" value="4-PPantetheinyl_Trfase_dom"/>
</dbReference>
<gene>
    <name evidence="9" type="ORF">AV274_2492</name>
</gene>
<evidence type="ECO:0000256" key="1">
    <source>
        <dbReference type="ARBA" id="ARBA00022516"/>
    </source>
</evidence>
<dbReference type="GO" id="GO:0008897">
    <property type="term" value="F:holo-[acyl-carrier-protein] synthase activity"/>
    <property type="evidence" value="ECO:0007669"/>
    <property type="project" value="InterPro"/>
</dbReference>
<evidence type="ECO:0000256" key="7">
    <source>
        <dbReference type="ARBA" id="ARBA00023160"/>
    </source>
</evidence>
<keyword evidence="3" id="KW-0479">Metal-binding</keyword>
<feature type="domain" description="4'-phosphopantetheinyl transferase" evidence="8">
    <location>
        <begin position="4"/>
        <end position="121"/>
    </location>
</feature>
<dbReference type="InterPro" id="IPR004568">
    <property type="entry name" value="Ppantetheine-prot_Trfase_dom"/>
</dbReference>
<dbReference type="NCBIfam" id="TIGR00516">
    <property type="entry name" value="acpS"/>
    <property type="match status" value="1"/>
</dbReference>
<evidence type="ECO:0000256" key="3">
    <source>
        <dbReference type="ARBA" id="ARBA00022723"/>
    </source>
</evidence>
<evidence type="ECO:0000313" key="9">
    <source>
        <dbReference type="EMBL" id="OAO15777.1"/>
    </source>
</evidence>
<proteinExistence type="inferred from homology"/>
<dbReference type="Proteomes" id="UP000078348">
    <property type="component" value="Unassembled WGS sequence"/>
</dbReference>
<evidence type="ECO:0000256" key="2">
    <source>
        <dbReference type="ARBA" id="ARBA00022679"/>
    </source>
</evidence>
<organism evidence="9 10">
    <name type="scientific">Blastocystis sp. subtype 1 (strain ATCC 50177 / NandII)</name>
    <dbReference type="NCBI Taxonomy" id="478820"/>
    <lineage>
        <taxon>Eukaryota</taxon>
        <taxon>Sar</taxon>
        <taxon>Stramenopiles</taxon>
        <taxon>Bigyra</taxon>
        <taxon>Opalozoa</taxon>
        <taxon>Opalinata</taxon>
        <taxon>Blastocystidae</taxon>
        <taxon>Blastocystis</taxon>
    </lineage>
</organism>
<keyword evidence="1" id="KW-0444">Lipid biosynthesis</keyword>
<dbReference type="Pfam" id="PF01648">
    <property type="entry name" value="ACPS"/>
    <property type="match status" value="1"/>
</dbReference>
<dbReference type="GO" id="GO:0006633">
    <property type="term" value="P:fatty acid biosynthetic process"/>
    <property type="evidence" value="ECO:0007669"/>
    <property type="project" value="UniProtKB-KW"/>
</dbReference>
<sequence length="127" mass="14346">MIFGIGTDLVKVSRIASTLNRFGSQFVNRILSPREREEFDTYTRDKSQFLASRWAIKEATYKALGATGVPFRSIQVLYQRPGIRSPLVVEFEGKAKEVADKANIDSCHVSVSHEDDYCVAFVVLEKK</sequence>
<dbReference type="OrthoDB" id="15433at2759"/>
<keyword evidence="7" id="KW-0275">Fatty acid biosynthesis</keyword>
<dbReference type="InterPro" id="IPR002582">
    <property type="entry name" value="ACPS"/>
</dbReference>
<keyword evidence="6" id="KW-0443">Lipid metabolism</keyword>
<dbReference type="EMBL" id="LXWW01000118">
    <property type="protein sequence ID" value="OAO15777.1"/>
    <property type="molecule type" value="Genomic_DNA"/>
</dbReference>
<dbReference type="GO" id="GO:0000287">
    <property type="term" value="F:magnesium ion binding"/>
    <property type="evidence" value="ECO:0007669"/>
    <property type="project" value="InterPro"/>
</dbReference>
<keyword evidence="4" id="KW-0276">Fatty acid metabolism</keyword>
<keyword evidence="2" id="KW-0808">Transferase</keyword>
<dbReference type="AlphaFoldDB" id="A0A196SHX4"/>
<dbReference type="NCBIfam" id="TIGR00556">
    <property type="entry name" value="pantethn_trn"/>
    <property type="match status" value="1"/>
</dbReference>
<reference evidence="9 10" key="1">
    <citation type="submission" date="2016-05" db="EMBL/GenBank/DDBJ databases">
        <title>Nuclear genome of Blastocystis sp. subtype 1 NandII.</title>
        <authorList>
            <person name="Gentekaki E."/>
            <person name="Curtis B."/>
            <person name="Stairs C."/>
            <person name="Eme L."/>
            <person name="Herman E."/>
            <person name="Klimes V."/>
            <person name="Arias M.C."/>
            <person name="Elias M."/>
            <person name="Hilliou F."/>
            <person name="Klute M."/>
            <person name="Malik S.-B."/>
            <person name="Pightling A."/>
            <person name="Rachubinski R."/>
            <person name="Salas D."/>
            <person name="Schlacht A."/>
            <person name="Suga H."/>
            <person name="Archibald J."/>
            <person name="Ball S.G."/>
            <person name="Clark G."/>
            <person name="Dacks J."/>
            <person name="Van Der Giezen M."/>
            <person name="Tsaousis A."/>
            <person name="Roger A."/>
        </authorList>
    </citation>
    <scope>NUCLEOTIDE SEQUENCE [LARGE SCALE GENOMIC DNA]</scope>
    <source>
        <strain evidence="10">ATCC 50177 / NandII</strain>
    </source>
</reference>
<keyword evidence="5" id="KW-0460">Magnesium</keyword>
<evidence type="ECO:0000256" key="6">
    <source>
        <dbReference type="ARBA" id="ARBA00023098"/>
    </source>
</evidence>
<evidence type="ECO:0000256" key="5">
    <source>
        <dbReference type="ARBA" id="ARBA00022842"/>
    </source>
</evidence>
<name>A0A196SHX4_BLAHN</name>
<dbReference type="InterPro" id="IPR037143">
    <property type="entry name" value="4-PPantetheinyl_Trfase_dom_sf"/>
</dbReference>
<evidence type="ECO:0000259" key="8">
    <source>
        <dbReference type="Pfam" id="PF01648"/>
    </source>
</evidence>
<protein>
    <submittedName>
        <fullName evidence="9">Holo--carrier protein synthase</fullName>
    </submittedName>
</protein>
<evidence type="ECO:0000256" key="4">
    <source>
        <dbReference type="ARBA" id="ARBA00022832"/>
    </source>
</evidence>
<dbReference type="STRING" id="478820.A0A196SHX4"/>
<comment type="caution">
    <text evidence="9">The sequence shown here is derived from an EMBL/GenBank/DDBJ whole genome shotgun (WGS) entry which is preliminary data.</text>
</comment>
<keyword evidence="10" id="KW-1185">Reference proteome</keyword>
<dbReference type="HAMAP" id="MF_00101">
    <property type="entry name" value="AcpS"/>
    <property type="match status" value="1"/>
</dbReference>
<dbReference type="Gene3D" id="3.90.470.20">
    <property type="entry name" value="4'-phosphopantetheinyl transferase domain"/>
    <property type="match status" value="1"/>
</dbReference>
<dbReference type="SUPFAM" id="SSF56214">
    <property type="entry name" value="4'-phosphopantetheinyl transferase"/>
    <property type="match status" value="1"/>
</dbReference>
<evidence type="ECO:0000313" key="10">
    <source>
        <dbReference type="Proteomes" id="UP000078348"/>
    </source>
</evidence>
<accession>A0A196SHX4</accession>